<evidence type="ECO:0000256" key="3">
    <source>
        <dbReference type="ARBA" id="ARBA00022630"/>
    </source>
</evidence>
<evidence type="ECO:0000313" key="9">
    <source>
        <dbReference type="EMBL" id="SDE65276.1"/>
    </source>
</evidence>
<evidence type="ECO:0000259" key="7">
    <source>
        <dbReference type="PROSITE" id="PS00623"/>
    </source>
</evidence>
<dbReference type="Pfam" id="PF05199">
    <property type="entry name" value="GMC_oxred_C"/>
    <property type="match status" value="1"/>
</dbReference>
<protein>
    <submittedName>
        <fullName evidence="9">Choline dehydrogenase</fullName>
    </submittedName>
</protein>
<accession>A0A1G7EP98</accession>
<organism evidence="9 10">
    <name type="scientific">Ruegeria marina</name>
    <dbReference type="NCBI Taxonomy" id="639004"/>
    <lineage>
        <taxon>Bacteria</taxon>
        <taxon>Pseudomonadati</taxon>
        <taxon>Pseudomonadota</taxon>
        <taxon>Alphaproteobacteria</taxon>
        <taxon>Rhodobacterales</taxon>
        <taxon>Roseobacteraceae</taxon>
        <taxon>Ruegeria</taxon>
    </lineage>
</organism>
<name>A0A1G7EP98_9RHOB</name>
<comment type="cofactor">
    <cofactor evidence="1 5">
        <name>FAD</name>
        <dbReference type="ChEBI" id="CHEBI:57692"/>
    </cofactor>
</comment>
<comment type="similarity">
    <text evidence="2 6">Belongs to the GMC oxidoreductase family.</text>
</comment>
<dbReference type="EMBL" id="FMZV01000026">
    <property type="protein sequence ID" value="SDE65276.1"/>
    <property type="molecule type" value="Genomic_DNA"/>
</dbReference>
<dbReference type="GO" id="GO:0050660">
    <property type="term" value="F:flavin adenine dinucleotide binding"/>
    <property type="evidence" value="ECO:0007669"/>
    <property type="project" value="InterPro"/>
</dbReference>
<keyword evidence="4 5" id="KW-0274">FAD</keyword>
<dbReference type="AlphaFoldDB" id="A0A1G7EP98"/>
<feature type="binding site" evidence="5">
    <location>
        <position position="221"/>
    </location>
    <ligand>
        <name>FAD</name>
        <dbReference type="ChEBI" id="CHEBI:57692"/>
    </ligand>
</feature>
<sequence>MEFDYIIVGAGSAGCVLADRLSEKTSSKVLVIEAGGSDARFWIKVPVGYGFTYSNPKVNWCYNAEPDAGLNSRIAYWPRGRVIGGSSSINAMAYVRGLAQDFDDWEKAGAAGWNWETARWAFERLESHCEIGTDDRMRIRGDGPLRISDLREHMHPFSARFLEAAHDLGWPTKDDMNGVSSEGVSYFRSTVRKGLRCSAADAFLRPALKRRNVKVVTNALVEKLEIRNGRATGVHYRVGNQRILARAKGEVIVSAGAINSPQILQLSGIGPAELLKSHEIEVVQDLGQVGKGLQDHLAITHHFAANEPTLNNRLGRKFGQLLAGIEYVLTRKGPLSVPVNQVGGFVRSDAAQAVPDMQIYCNPASYTTPANGKPTMDRAPGFILSVQPCRPTSRGEIRIASADPAQAPLIQPNSLSTKKDLEDAVQACKLLRTLANATTIVRVTKAPKSPDINNMNDAEMLENFRARASTNFHPTCTCRMGRDASDSVLDARLRVHGVQGLRVVDASAFPNVTSGNTNAPTMMLAMRAADLIIEDMALARQRN</sequence>
<dbReference type="OrthoDB" id="9785276at2"/>
<feature type="domain" description="Glucose-methanol-choline oxidoreductase N-terminal" evidence="8">
    <location>
        <begin position="256"/>
        <end position="270"/>
    </location>
</feature>
<dbReference type="SUPFAM" id="SSF51905">
    <property type="entry name" value="FAD/NAD(P)-binding domain"/>
    <property type="match status" value="1"/>
</dbReference>
<feature type="domain" description="Glucose-methanol-choline oxidoreductase N-terminal" evidence="7">
    <location>
        <begin position="80"/>
        <end position="103"/>
    </location>
</feature>
<dbReference type="Gene3D" id="3.50.50.60">
    <property type="entry name" value="FAD/NAD(P)-binding domain"/>
    <property type="match status" value="1"/>
</dbReference>
<dbReference type="STRING" id="639004.SAMN04488239_12628"/>
<dbReference type="InterPro" id="IPR012132">
    <property type="entry name" value="GMC_OxRdtase"/>
</dbReference>
<evidence type="ECO:0000256" key="6">
    <source>
        <dbReference type="RuleBase" id="RU003968"/>
    </source>
</evidence>
<proteinExistence type="inferred from homology"/>
<evidence type="ECO:0000256" key="2">
    <source>
        <dbReference type="ARBA" id="ARBA00010790"/>
    </source>
</evidence>
<dbReference type="PROSITE" id="PS00623">
    <property type="entry name" value="GMC_OXRED_1"/>
    <property type="match status" value="1"/>
</dbReference>
<evidence type="ECO:0000259" key="8">
    <source>
        <dbReference type="PROSITE" id="PS00624"/>
    </source>
</evidence>
<keyword evidence="10" id="KW-1185">Reference proteome</keyword>
<dbReference type="InterPro" id="IPR007867">
    <property type="entry name" value="GMC_OxRtase_C"/>
</dbReference>
<dbReference type="InterPro" id="IPR000172">
    <property type="entry name" value="GMC_OxRdtase_N"/>
</dbReference>
<dbReference type="PROSITE" id="PS00624">
    <property type="entry name" value="GMC_OXRED_2"/>
    <property type="match status" value="1"/>
</dbReference>
<evidence type="ECO:0000256" key="4">
    <source>
        <dbReference type="ARBA" id="ARBA00022827"/>
    </source>
</evidence>
<gene>
    <name evidence="9" type="ORF">SAMN04488239_12628</name>
</gene>
<dbReference type="InterPro" id="IPR036188">
    <property type="entry name" value="FAD/NAD-bd_sf"/>
</dbReference>
<dbReference type="GO" id="GO:0016614">
    <property type="term" value="F:oxidoreductase activity, acting on CH-OH group of donors"/>
    <property type="evidence" value="ECO:0007669"/>
    <property type="project" value="InterPro"/>
</dbReference>
<dbReference type="PIRSF" id="PIRSF000137">
    <property type="entry name" value="Alcohol_oxidase"/>
    <property type="match status" value="1"/>
</dbReference>
<feature type="binding site" evidence="5">
    <location>
        <position position="82"/>
    </location>
    <ligand>
        <name>FAD</name>
        <dbReference type="ChEBI" id="CHEBI:57692"/>
    </ligand>
</feature>
<evidence type="ECO:0000256" key="5">
    <source>
        <dbReference type="PIRSR" id="PIRSR000137-2"/>
    </source>
</evidence>
<dbReference type="PANTHER" id="PTHR11552">
    <property type="entry name" value="GLUCOSE-METHANOL-CHOLINE GMC OXIDOREDUCTASE"/>
    <property type="match status" value="1"/>
</dbReference>
<reference evidence="10" key="1">
    <citation type="submission" date="2016-10" db="EMBL/GenBank/DDBJ databases">
        <authorList>
            <person name="Varghese N."/>
            <person name="Submissions S."/>
        </authorList>
    </citation>
    <scope>NUCLEOTIDE SEQUENCE [LARGE SCALE GENOMIC DNA]</scope>
    <source>
        <strain evidence="10">CGMCC 1.9108</strain>
    </source>
</reference>
<dbReference type="Pfam" id="PF00732">
    <property type="entry name" value="GMC_oxred_N"/>
    <property type="match status" value="1"/>
</dbReference>
<dbReference type="RefSeq" id="WP_093037621.1">
    <property type="nucleotide sequence ID" value="NZ_FMZV01000026.1"/>
</dbReference>
<keyword evidence="3 6" id="KW-0285">Flavoprotein</keyword>
<dbReference type="Proteomes" id="UP000199628">
    <property type="component" value="Unassembled WGS sequence"/>
</dbReference>
<dbReference type="Gene3D" id="3.30.560.10">
    <property type="entry name" value="Glucose Oxidase, domain 3"/>
    <property type="match status" value="1"/>
</dbReference>
<dbReference type="PANTHER" id="PTHR11552:SF147">
    <property type="entry name" value="CHOLINE DEHYDROGENASE, MITOCHONDRIAL"/>
    <property type="match status" value="1"/>
</dbReference>
<evidence type="ECO:0000256" key="1">
    <source>
        <dbReference type="ARBA" id="ARBA00001974"/>
    </source>
</evidence>
<evidence type="ECO:0000313" key="10">
    <source>
        <dbReference type="Proteomes" id="UP000199628"/>
    </source>
</evidence>
<dbReference type="SUPFAM" id="SSF54373">
    <property type="entry name" value="FAD-linked reductases, C-terminal domain"/>
    <property type="match status" value="1"/>
</dbReference>